<name>A0ABY1PTW1_9BACT</name>
<reference evidence="3 4" key="1">
    <citation type="submission" date="2017-05" db="EMBL/GenBank/DDBJ databases">
        <authorList>
            <person name="Varghese N."/>
            <person name="Submissions S."/>
        </authorList>
    </citation>
    <scope>NUCLEOTIDE SEQUENCE [LARGE SCALE GENOMIC DNA]</scope>
    <source>
        <strain evidence="3 4">DSM 25457</strain>
    </source>
</reference>
<accession>A0ABY1PTW1</accession>
<dbReference type="Proteomes" id="UP001158067">
    <property type="component" value="Unassembled WGS sequence"/>
</dbReference>
<dbReference type="SUPFAM" id="SSF55120">
    <property type="entry name" value="Pseudouridine synthase"/>
    <property type="match status" value="1"/>
</dbReference>
<dbReference type="PANTHER" id="PTHR21600:SF44">
    <property type="entry name" value="RIBOSOMAL LARGE SUBUNIT PSEUDOURIDINE SYNTHASE D"/>
    <property type="match status" value="1"/>
</dbReference>
<dbReference type="Pfam" id="PF00849">
    <property type="entry name" value="PseudoU_synth_2"/>
    <property type="match status" value="1"/>
</dbReference>
<organism evidence="3 4">
    <name type="scientific">Neorhodopirellula lusitana</name>
    <dbReference type="NCBI Taxonomy" id="445327"/>
    <lineage>
        <taxon>Bacteria</taxon>
        <taxon>Pseudomonadati</taxon>
        <taxon>Planctomycetota</taxon>
        <taxon>Planctomycetia</taxon>
        <taxon>Pirellulales</taxon>
        <taxon>Pirellulaceae</taxon>
        <taxon>Neorhodopirellula</taxon>
    </lineage>
</organism>
<evidence type="ECO:0000256" key="1">
    <source>
        <dbReference type="ARBA" id="ARBA00010876"/>
    </source>
</evidence>
<dbReference type="RefSeq" id="WP_283431386.1">
    <property type="nucleotide sequence ID" value="NZ_FXUG01000002.1"/>
</dbReference>
<keyword evidence="4" id="KW-1185">Reference proteome</keyword>
<dbReference type="EMBL" id="FXUG01000002">
    <property type="protein sequence ID" value="SMP46013.1"/>
    <property type="molecule type" value="Genomic_DNA"/>
</dbReference>
<comment type="caution">
    <text evidence="3">The sequence shown here is derived from an EMBL/GenBank/DDBJ whole genome shotgun (WGS) entry which is preliminary data.</text>
</comment>
<dbReference type="InterPro" id="IPR006145">
    <property type="entry name" value="PsdUridine_synth_RsuA/RluA"/>
</dbReference>
<evidence type="ECO:0000313" key="3">
    <source>
        <dbReference type="EMBL" id="SMP46013.1"/>
    </source>
</evidence>
<dbReference type="Gene3D" id="3.30.2350.10">
    <property type="entry name" value="Pseudouridine synthase"/>
    <property type="match status" value="1"/>
</dbReference>
<dbReference type="InterPro" id="IPR020103">
    <property type="entry name" value="PsdUridine_synth_cat_dom_sf"/>
</dbReference>
<feature type="domain" description="Pseudouridine synthase RsuA/RluA-like" evidence="2">
    <location>
        <begin position="14"/>
        <end position="177"/>
    </location>
</feature>
<comment type="similarity">
    <text evidence="1">Belongs to the pseudouridine synthase RluA family.</text>
</comment>
<sequence length="236" mass="26277">MSGFAKLVIYEDNHLLVVNKPAGVSTMGDENRQTLHTLAGAYLKQKYQKPHGVYVGIVSRLDAMTSGVIVLARTSKAAARLNVQFAQKSSSKHLEKTYLAIVQATNGVAANLSDKGTLSDYLYKDDAAHRMRATAGPQDGAKLAELGYRALHRSDSYQVMSVVPKTGRKHQIRVQFATRGWPILGDRKYGSPLQWSDGIALHSQRLTIEHPTRREPMTFECPPPESWNQYWRPASE</sequence>
<proteinExistence type="inferred from homology"/>
<dbReference type="CDD" id="cd02869">
    <property type="entry name" value="PseudoU_synth_RluA_like"/>
    <property type="match status" value="1"/>
</dbReference>
<evidence type="ECO:0000313" key="4">
    <source>
        <dbReference type="Proteomes" id="UP001158067"/>
    </source>
</evidence>
<dbReference type="PANTHER" id="PTHR21600">
    <property type="entry name" value="MITOCHONDRIAL RNA PSEUDOURIDINE SYNTHASE"/>
    <property type="match status" value="1"/>
</dbReference>
<evidence type="ECO:0000259" key="2">
    <source>
        <dbReference type="Pfam" id="PF00849"/>
    </source>
</evidence>
<protein>
    <submittedName>
        <fullName evidence="3">Ribosomal large subunit pseudouridine synthase D</fullName>
    </submittedName>
</protein>
<dbReference type="InterPro" id="IPR050188">
    <property type="entry name" value="RluA_PseudoU_synthase"/>
</dbReference>
<gene>
    <name evidence="3" type="ORF">SAMN06265222_10246</name>
</gene>